<keyword evidence="3" id="KW-1185">Reference proteome</keyword>
<dbReference type="InParanoid" id="A0A0P0XBH8"/>
<accession>A0A0P0XBH8</accession>
<feature type="compositionally biased region" description="Polar residues" evidence="1">
    <location>
        <begin position="47"/>
        <end position="66"/>
    </location>
</feature>
<feature type="region of interest" description="Disordered" evidence="1">
    <location>
        <begin position="1"/>
        <end position="73"/>
    </location>
</feature>
<reference evidence="2 3" key="3">
    <citation type="journal article" date="2013" name="Rice">
        <title>Improvement of the Oryza sativa Nipponbare reference genome using next generation sequence and optical map data.</title>
        <authorList>
            <person name="Kawahara Y."/>
            <person name="de la Bastide M."/>
            <person name="Hamilton J.P."/>
            <person name="Kanamori H."/>
            <person name="McCombie W.R."/>
            <person name="Ouyang S."/>
            <person name="Schwartz D.C."/>
            <person name="Tanaka T."/>
            <person name="Wu J."/>
            <person name="Zhou S."/>
            <person name="Childs K.L."/>
            <person name="Davidson R.M."/>
            <person name="Lin H."/>
            <person name="Quesada-Ocampo L."/>
            <person name="Vaillancourt B."/>
            <person name="Sakai H."/>
            <person name="Lee S.S."/>
            <person name="Kim J."/>
            <person name="Numa H."/>
            <person name="Itoh T."/>
            <person name="Buell C.R."/>
            <person name="Matsumoto T."/>
        </authorList>
    </citation>
    <scope>NUCLEOTIDE SEQUENCE [LARGE SCALE GENOMIC DNA]</scope>
    <source>
        <strain evidence="3">cv. Nipponbare</strain>
    </source>
</reference>
<dbReference type="AlphaFoldDB" id="A0A0P0XBH8"/>
<organism evidence="2 3">
    <name type="scientific">Oryza sativa subsp. japonica</name>
    <name type="common">Rice</name>
    <dbReference type="NCBI Taxonomy" id="39947"/>
    <lineage>
        <taxon>Eukaryota</taxon>
        <taxon>Viridiplantae</taxon>
        <taxon>Streptophyta</taxon>
        <taxon>Embryophyta</taxon>
        <taxon>Tracheophyta</taxon>
        <taxon>Spermatophyta</taxon>
        <taxon>Magnoliopsida</taxon>
        <taxon>Liliopsida</taxon>
        <taxon>Poales</taxon>
        <taxon>Poaceae</taxon>
        <taxon>BOP clade</taxon>
        <taxon>Oryzoideae</taxon>
        <taxon>Oryzeae</taxon>
        <taxon>Oryzinae</taxon>
        <taxon>Oryza</taxon>
        <taxon>Oryza sativa</taxon>
    </lineage>
</organism>
<protein>
    <submittedName>
        <fullName evidence="2">Os08g0136432 protein</fullName>
    </submittedName>
</protein>
<reference evidence="3" key="1">
    <citation type="journal article" date="2005" name="Nature">
        <title>The map-based sequence of the rice genome.</title>
        <authorList>
            <consortium name="International rice genome sequencing project (IRGSP)"/>
            <person name="Matsumoto T."/>
            <person name="Wu J."/>
            <person name="Kanamori H."/>
            <person name="Katayose Y."/>
            <person name="Fujisawa M."/>
            <person name="Namiki N."/>
            <person name="Mizuno H."/>
            <person name="Yamamoto K."/>
            <person name="Antonio B.A."/>
            <person name="Baba T."/>
            <person name="Sakata K."/>
            <person name="Nagamura Y."/>
            <person name="Aoki H."/>
            <person name="Arikawa K."/>
            <person name="Arita K."/>
            <person name="Bito T."/>
            <person name="Chiden Y."/>
            <person name="Fujitsuka N."/>
            <person name="Fukunaka R."/>
            <person name="Hamada M."/>
            <person name="Harada C."/>
            <person name="Hayashi A."/>
            <person name="Hijishita S."/>
            <person name="Honda M."/>
            <person name="Hosokawa S."/>
            <person name="Ichikawa Y."/>
            <person name="Idonuma A."/>
            <person name="Iijima M."/>
            <person name="Ikeda M."/>
            <person name="Ikeno M."/>
            <person name="Ito K."/>
            <person name="Ito S."/>
            <person name="Ito T."/>
            <person name="Ito Y."/>
            <person name="Ito Y."/>
            <person name="Iwabuchi A."/>
            <person name="Kamiya K."/>
            <person name="Karasawa W."/>
            <person name="Kurita K."/>
            <person name="Katagiri S."/>
            <person name="Kikuta A."/>
            <person name="Kobayashi H."/>
            <person name="Kobayashi N."/>
            <person name="Machita K."/>
            <person name="Maehara T."/>
            <person name="Masukawa M."/>
            <person name="Mizubayashi T."/>
            <person name="Mukai Y."/>
            <person name="Nagasaki H."/>
            <person name="Nagata Y."/>
            <person name="Naito S."/>
            <person name="Nakashima M."/>
            <person name="Nakama Y."/>
            <person name="Nakamichi Y."/>
            <person name="Nakamura M."/>
            <person name="Meguro A."/>
            <person name="Negishi M."/>
            <person name="Ohta I."/>
            <person name="Ohta T."/>
            <person name="Okamoto M."/>
            <person name="Ono N."/>
            <person name="Saji S."/>
            <person name="Sakaguchi M."/>
            <person name="Sakai K."/>
            <person name="Shibata M."/>
            <person name="Shimokawa T."/>
            <person name="Song J."/>
            <person name="Takazaki Y."/>
            <person name="Terasawa K."/>
            <person name="Tsugane M."/>
            <person name="Tsuji K."/>
            <person name="Ueda S."/>
            <person name="Waki K."/>
            <person name="Yamagata H."/>
            <person name="Yamamoto M."/>
            <person name="Yamamoto S."/>
            <person name="Yamane H."/>
            <person name="Yoshiki S."/>
            <person name="Yoshihara R."/>
            <person name="Yukawa K."/>
            <person name="Zhong H."/>
            <person name="Yano M."/>
            <person name="Yuan Q."/>
            <person name="Ouyang S."/>
            <person name="Liu J."/>
            <person name="Jones K.M."/>
            <person name="Gansberger K."/>
            <person name="Moffat K."/>
            <person name="Hill J."/>
            <person name="Bera J."/>
            <person name="Fadrosh D."/>
            <person name="Jin S."/>
            <person name="Johri S."/>
            <person name="Kim M."/>
            <person name="Overton L."/>
            <person name="Reardon M."/>
            <person name="Tsitrin T."/>
            <person name="Vuong H."/>
            <person name="Weaver B."/>
            <person name="Ciecko A."/>
            <person name="Tallon L."/>
            <person name="Jackson J."/>
            <person name="Pai G."/>
            <person name="Aken S.V."/>
            <person name="Utterback T."/>
            <person name="Reidmuller S."/>
            <person name="Feldblyum T."/>
            <person name="Hsiao J."/>
            <person name="Zismann V."/>
            <person name="Iobst S."/>
            <person name="de Vazeille A.R."/>
            <person name="Buell C.R."/>
            <person name="Ying K."/>
            <person name="Li Y."/>
            <person name="Lu T."/>
            <person name="Huang Y."/>
            <person name="Zhao Q."/>
            <person name="Feng Q."/>
            <person name="Zhang L."/>
            <person name="Zhu J."/>
            <person name="Weng Q."/>
            <person name="Mu J."/>
            <person name="Lu Y."/>
            <person name="Fan D."/>
            <person name="Liu Y."/>
            <person name="Guan J."/>
            <person name="Zhang Y."/>
            <person name="Yu S."/>
            <person name="Liu X."/>
            <person name="Zhang Y."/>
            <person name="Hong G."/>
            <person name="Han B."/>
            <person name="Choisne N."/>
            <person name="Demange N."/>
            <person name="Orjeda G."/>
            <person name="Samain S."/>
            <person name="Cattolico L."/>
            <person name="Pelletier E."/>
            <person name="Couloux A."/>
            <person name="Segurens B."/>
            <person name="Wincker P."/>
            <person name="D'Hont A."/>
            <person name="Scarpelli C."/>
            <person name="Weissenbach J."/>
            <person name="Salanoubat M."/>
            <person name="Quetier F."/>
            <person name="Yu Y."/>
            <person name="Kim H.R."/>
            <person name="Rambo T."/>
            <person name="Currie J."/>
            <person name="Collura K."/>
            <person name="Luo M."/>
            <person name="Yang T."/>
            <person name="Ammiraju J.S.S."/>
            <person name="Engler F."/>
            <person name="Soderlund C."/>
            <person name="Wing R.A."/>
            <person name="Palmer L.E."/>
            <person name="de la Bastide M."/>
            <person name="Spiegel L."/>
            <person name="Nascimento L."/>
            <person name="Zutavern T."/>
            <person name="O'Shaughnessy A."/>
            <person name="Dike S."/>
            <person name="Dedhia N."/>
            <person name="Preston R."/>
            <person name="Balija V."/>
            <person name="McCombie W.R."/>
            <person name="Chow T."/>
            <person name="Chen H."/>
            <person name="Chung M."/>
            <person name="Chen C."/>
            <person name="Shaw J."/>
            <person name="Wu H."/>
            <person name="Hsiao K."/>
            <person name="Chao Y."/>
            <person name="Chu M."/>
            <person name="Cheng C."/>
            <person name="Hour A."/>
            <person name="Lee P."/>
            <person name="Lin S."/>
            <person name="Lin Y."/>
            <person name="Liou J."/>
            <person name="Liu S."/>
            <person name="Hsing Y."/>
            <person name="Raghuvanshi S."/>
            <person name="Mohanty A."/>
            <person name="Bharti A.K."/>
            <person name="Gaur A."/>
            <person name="Gupta V."/>
            <person name="Kumar D."/>
            <person name="Ravi V."/>
            <person name="Vij S."/>
            <person name="Kapur A."/>
            <person name="Khurana P."/>
            <person name="Khurana P."/>
            <person name="Khurana J.P."/>
            <person name="Tyagi A.K."/>
            <person name="Gaikwad K."/>
            <person name="Singh A."/>
            <person name="Dalal V."/>
            <person name="Srivastava S."/>
            <person name="Dixit A."/>
            <person name="Pal A.K."/>
            <person name="Ghazi I.A."/>
            <person name="Yadav M."/>
            <person name="Pandit A."/>
            <person name="Bhargava A."/>
            <person name="Sureshbabu K."/>
            <person name="Batra K."/>
            <person name="Sharma T.R."/>
            <person name="Mohapatra T."/>
            <person name="Singh N.K."/>
            <person name="Messing J."/>
            <person name="Nelson A.B."/>
            <person name="Fuks G."/>
            <person name="Kavchok S."/>
            <person name="Keizer G."/>
            <person name="Linton E."/>
            <person name="Llaca V."/>
            <person name="Song R."/>
            <person name="Tanyolac B."/>
            <person name="Young S."/>
            <person name="Ho-Il K."/>
            <person name="Hahn J.H."/>
            <person name="Sangsakoo G."/>
            <person name="Vanavichit A."/>
            <person name="de Mattos Luiz.A.T."/>
            <person name="Zimmer P.D."/>
            <person name="Malone G."/>
            <person name="Dellagostin O."/>
            <person name="de Oliveira A.C."/>
            <person name="Bevan M."/>
            <person name="Bancroft I."/>
            <person name="Minx P."/>
            <person name="Cordum H."/>
            <person name="Wilson R."/>
            <person name="Cheng Z."/>
            <person name="Jin W."/>
            <person name="Jiang J."/>
            <person name="Leong S.A."/>
            <person name="Iwama H."/>
            <person name="Gojobori T."/>
            <person name="Itoh T."/>
            <person name="Niimura Y."/>
            <person name="Fujii Y."/>
            <person name="Habara T."/>
            <person name="Sakai H."/>
            <person name="Sato Y."/>
            <person name="Wilson G."/>
            <person name="Kumar K."/>
            <person name="McCouch S."/>
            <person name="Juretic N."/>
            <person name="Hoen D."/>
            <person name="Wright S."/>
            <person name="Bruskiewich R."/>
            <person name="Bureau T."/>
            <person name="Miyao A."/>
            <person name="Hirochika H."/>
            <person name="Nishikawa T."/>
            <person name="Kadowaki K."/>
            <person name="Sugiura M."/>
            <person name="Burr B."/>
            <person name="Sasaki T."/>
        </authorList>
    </citation>
    <scope>NUCLEOTIDE SEQUENCE [LARGE SCALE GENOMIC DNA]</scope>
    <source>
        <strain evidence="3">cv. Nipponbare</strain>
    </source>
</reference>
<evidence type="ECO:0000313" key="2">
    <source>
        <dbReference type="EMBL" id="BAT03743.1"/>
    </source>
</evidence>
<dbReference type="Proteomes" id="UP000059680">
    <property type="component" value="Chromosome 8"/>
</dbReference>
<proteinExistence type="predicted"/>
<dbReference type="EMBL" id="AP014964">
    <property type="protein sequence ID" value="BAT03743.1"/>
    <property type="molecule type" value="Genomic_DNA"/>
</dbReference>
<feature type="compositionally biased region" description="Basic and acidic residues" evidence="1">
    <location>
        <begin position="29"/>
        <end position="39"/>
    </location>
</feature>
<name>A0A0P0XBH8_ORYSJ</name>
<dbReference type="PaxDb" id="39947-A0A0P0XBH8"/>
<sequence length="73" mass="7840">MPAAALLPPPARRTAPRHARGLPPIAVGRADRDLARDRPLAAVSQCPRPTSCSCQPRHTSYSTSARSGHYRIA</sequence>
<gene>
    <name evidence="2" type="ordered locus">Os08g0136432</name>
    <name evidence="2" type="ORF">OSNPB_080136432</name>
</gene>
<reference evidence="2 3" key="2">
    <citation type="journal article" date="2013" name="Plant Cell Physiol.">
        <title>Rice Annotation Project Database (RAP-DB): an integrative and interactive database for rice genomics.</title>
        <authorList>
            <person name="Sakai H."/>
            <person name="Lee S.S."/>
            <person name="Tanaka T."/>
            <person name="Numa H."/>
            <person name="Kim J."/>
            <person name="Kawahara Y."/>
            <person name="Wakimoto H."/>
            <person name="Yang C.C."/>
            <person name="Iwamoto M."/>
            <person name="Abe T."/>
            <person name="Yamada Y."/>
            <person name="Muto A."/>
            <person name="Inokuchi H."/>
            <person name="Ikemura T."/>
            <person name="Matsumoto T."/>
            <person name="Sasaki T."/>
            <person name="Itoh T."/>
        </authorList>
    </citation>
    <scope>NUCLEOTIDE SEQUENCE [LARGE SCALE GENOMIC DNA]</scope>
    <source>
        <strain evidence="3">cv. Nipponbare</strain>
    </source>
</reference>
<evidence type="ECO:0000256" key="1">
    <source>
        <dbReference type="SAM" id="MobiDB-lite"/>
    </source>
</evidence>
<evidence type="ECO:0000313" key="3">
    <source>
        <dbReference type="Proteomes" id="UP000059680"/>
    </source>
</evidence>